<evidence type="ECO:0000313" key="3">
    <source>
        <dbReference type="EMBL" id="KAL0637538.1"/>
    </source>
</evidence>
<feature type="compositionally biased region" description="Basic and acidic residues" evidence="2">
    <location>
        <begin position="517"/>
        <end position="532"/>
    </location>
</feature>
<feature type="compositionally biased region" description="Basic and acidic residues" evidence="2">
    <location>
        <begin position="480"/>
        <end position="499"/>
    </location>
</feature>
<evidence type="ECO:0000256" key="2">
    <source>
        <dbReference type="SAM" id="MobiDB-lite"/>
    </source>
</evidence>
<feature type="region of interest" description="Disordered" evidence="2">
    <location>
        <begin position="691"/>
        <end position="717"/>
    </location>
</feature>
<evidence type="ECO:0000313" key="4">
    <source>
        <dbReference type="Proteomes" id="UP001447188"/>
    </source>
</evidence>
<feature type="region of interest" description="Disordered" evidence="2">
    <location>
        <begin position="383"/>
        <end position="413"/>
    </location>
</feature>
<keyword evidence="4" id="KW-1185">Reference proteome</keyword>
<gene>
    <name evidence="3" type="ORF">Q9L58_003427</name>
</gene>
<feature type="compositionally biased region" description="Polar residues" evidence="2">
    <location>
        <begin position="383"/>
        <end position="409"/>
    </location>
</feature>
<dbReference type="SUPFAM" id="SSF50978">
    <property type="entry name" value="WD40 repeat-like"/>
    <property type="match status" value="1"/>
</dbReference>
<feature type="region of interest" description="Disordered" evidence="2">
    <location>
        <begin position="735"/>
        <end position="822"/>
    </location>
</feature>
<dbReference type="EMBL" id="JBBBZM010000033">
    <property type="protein sequence ID" value="KAL0637538.1"/>
    <property type="molecule type" value="Genomic_DNA"/>
</dbReference>
<dbReference type="InterPro" id="IPR036322">
    <property type="entry name" value="WD40_repeat_dom_sf"/>
</dbReference>
<protein>
    <recommendedName>
        <fullName evidence="5">WD40 repeat-like protein</fullName>
    </recommendedName>
</protein>
<feature type="compositionally biased region" description="Polar residues" evidence="2">
    <location>
        <begin position="804"/>
        <end position="822"/>
    </location>
</feature>
<evidence type="ECO:0008006" key="5">
    <source>
        <dbReference type="Google" id="ProtNLM"/>
    </source>
</evidence>
<comment type="caution">
    <text evidence="3">The sequence shown here is derived from an EMBL/GenBank/DDBJ whole genome shotgun (WGS) entry which is preliminary data.</text>
</comment>
<feature type="region of interest" description="Disordered" evidence="2">
    <location>
        <begin position="460"/>
        <end position="532"/>
    </location>
</feature>
<organism evidence="3 4">
    <name type="scientific">Discina gigas</name>
    <dbReference type="NCBI Taxonomy" id="1032678"/>
    <lineage>
        <taxon>Eukaryota</taxon>
        <taxon>Fungi</taxon>
        <taxon>Dikarya</taxon>
        <taxon>Ascomycota</taxon>
        <taxon>Pezizomycotina</taxon>
        <taxon>Pezizomycetes</taxon>
        <taxon>Pezizales</taxon>
        <taxon>Discinaceae</taxon>
        <taxon>Discina</taxon>
    </lineage>
</organism>
<name>A0ABR3GNX0_9PEZI</name>
<dbReference type="InterPro" id="IPR015943">
    <property type="entry name" value="WD40/YVTN_repeat-like_dom_sf"/>
</dbReference>
<feature type="compositionally biased region" description="Low complexity" evidence="2">
    <location>
        <begin position="761"/>
        <end position="771"/>
    </location>
</feature>
<reference evidence="3 4" key="1">
    <citation type="submission" date="2024-02" db="EMBL/GenBank/DDBJ databases">
        <title>Discinaceae phylogenomics.</title>
        <authorList>
            <person name="Dirks A.C."/>
            <person name="James T.Y."/>
        </authorList>
    </citation>
    <scope>NUCLEOTIDE SEQUENCE [LARGE SCALE GENOMIC DNA]</scope>
    <source>
        <strain evidence="3 4">ACD0624</strain>
    </source>
</reference>
<accession>A0ABR3GNX0</accession>
<dbReference type="Proteomes" id="UP001447188">
    <property type="component" value="Unassembled WGS sequence"/>
</dbReference>
<keyword evidence="1" id="KW-0175">Coiled coil</keyword>
<feature type="region of interest" description="Disordered" evidence="2">
    <location>
        <begin position="11"/>
        <end position="34"/>
    </location>
</feature>
<sequence>MSLPTILTPKYTGPPHLRSKAPISLPPPLPAAQTAPFEDDKQWKLFVTTSTKVTVWDAEGCNVVFTSGSEGIVAAKRAKDGSVLAIADSQVVMLHRIEEGQDKSYRLKGTQRCRHLQYDHDSRSLFFTDSIHNSVQSYSLKENRVVDAAKPHPSQITAFAVSSDSNLVLSCSADPPIIQVHNRLIAATISIAPRSSSKPVVNCSFHPNRKNIFVLAFGDGVLAAYDYSKISGGSKAKKDGKVGVGHGGTREIHAFQHLHDPSIVGSSGITGVQFVPGYRSRAVTVGEDGRLFLVDFDMRDTLGSWHISAPATSLTIRPIIPKEKVLQKDYMGGCVIAVGTIHGKCYVYDGNGNKIGEQLVDVEGGKVLDVEWVSGDIHLPPSMKNNVRGSGSSLSHAKSFPSTEGQQAAANLRHSVTAESLKPSKATAESAKPRLNAEIDFEWTEAKEAASQGYMNLFSPVKRKPKKPEKAVSLVASKSPDTDKVSDPRLRTSEKEDQRSVISAPLLWNETTAKHTQGKETKGEEHEQADKSLVDSQEDTIIFSAGQRMPSQSNVLPSLGHSTRSSDSDSLLALHRISSVTSDTIKTCDKTNDGKLLSQIRSVRAKIEGDKAARGNLSIFGPYMSNKIKTSAMVRSGSAIENHKVSSLPQEKVIDPKLQVLDRNRIEERVDGSRDEIDRRSREELGVALVAKEGVGKGGEEGKEGEEMELSSREEAVESDASFEDIWLVEEKPPKSRKRKNFLPPDDLPSSSANSGGGDRSSGTASRAGSSKSRKTVSWDGRLDIRNSPGHSHLAHGMEPPSSPRFNVSSEHSSPSINATGTNTGISLVSNVISLATPTRELDNANNRYSSGTDSWGGYSFHVPKELAPSKTGRVSELDPALKNALMKMQMGLKLEMRNMQAEIRREFQAQRNAFEDLKSEIQIVRLENRNLRNQLSDLNGAREED</sequence>
<feature type="coiled-coil region" evidence="1">
    <location>
        <begin position="901"/>
        <end position="942"/>
    </location>
</feature>
<evidence type="ECO:0000256" key="1">
    <source>
        <dbReference type="SAM" id="Coils"/>
    </source>
</evidence>
<proteinExistence type="predicted"/>
<dbReference type="Gene3D" id="2.130.10.10">
    <property type="entry name" value="YVTN repeat-like/Quinoprotein amine dehydrogenase"/>
    <property type="match status" value="2"/>
</dbReference>